<feature type="chain" id="PRO_5042589801" evidence="2">
    <location>
        <begin position="21"/>
        <end position="217"/>
    </location>
</feature>
<evidence type="ECO:0000256" key="2">
    <source>
        <dbReference type="SAM" id="SignalP"/>
    </source>
</evidence>
<name>A0AAJ1FKY0_9HYPH</name>
<dbReference type="EMBL" id="JAMXLX010000011">
    <property type="protein sequence ID" value="MCO5959751.1"/>
    <property type="molecule type" value="Genomic_DNA"/>
</dbReference>
<gene>
    <name evidence="3" type="ORF">NBH21_23520</name>
</gene>
<feature type="region of interest" description="Disordered" evidence="1">
    <location>
        <begin position="196"/>
        <end position="217"/>
    </location>
</feature>
<dbReference type="AlphaFoldDB" id="A0AAJ1FKY0"/>
<proteinExistence type="predicted"/>
<feature type="signal peptide" evidence="2">
    <location>
        <begin position="1"/>
        <end position="20"/>
    </location>
</feature>
<evidence type="ECO:0000313" key="4">
    <source>
        <dbReference type="Proteomes" id="UP001155380"/>
    </source>
</evidence>
<evidence type="ECO:0000313" key="3">
    <source>
        <dbReference type="EMBL" id="MCO5959751.1"/>
    </source>
</evidence>
<keyword evidence="2" id="KW-0732">Signal</keyword>
<sequence>MASSFLQRSALILVPAAAIASCTGDRVMPPEDLAANTPRSSRHYVARQGQFEGRVEDIDAGRELLGPVGSPVAYAPETARGNGASAAINYLDTPNLAGVDNGTTDTVEPTAKGGVLLSPEDTTEEALASPDDNTGSAYEIPAEGINIDAGLGVAATSDLGQSENLAPSQPVAAQILVPQGPMAIAEGSTAQPVVDGIGTENPVTLLPNGEQAADGGL</sequence>
<organism evidence="3 4">
    <name type="scientific">Ciceribacter sichuanensis</name>
    <dbReference type="NCBI Taxonomy" id="2949647"/>
    <lineage>
        <taxon>Bacteria</taxon>
        <taxon>Pseudomonadati</taxon>
        <taxon>Pseudomonadota</taxon>
        <taxon>Alphaproteobacteria</taxon>
        <taxon>Hyphomicrobiales</taxon>
        <taxon>Rhizobiaceae</taxon>
        <taxon>Ciceribacter</taxon>
    </lineage>
</organism>
<reference evidence="3" key="1">
    <citation type="submission" date="2022-06" db="EMBL/GenBank/DDBJ databases">
        <authorList>
            <person name="Sun Q."/>
        </authorList>
    </citation>
    <scope>NUCLEOTIDE SEQUENCE</scope>
    <source>
        <strain evidence="3">S101</strain>
    </source>
</reference>
<protein>
    <submittedName>
        <fullName evidence="3">Uncharacterized protein</fullName>
    </submittedName>
</protein>
<comment type="caution">
    <text evidence="3">The sequence shown here is derived from an EMBL/GenBank/DDBJ whole genome shotgun (WGS) entry which is preliminary data.</text>
</comment>
<dbReference type="RefSeq" id="WP_250916334.1">
    <property type="nucleotide sequence ID" value="NZ_JAMXLX010000011.1"/>
</dbReference>
<evidence type="ECO:0000256" key="1">
    <source>
        <dbReference type="SAM" id="MobiDB-lite"/>
    </source>
</evidence>
<dbReference type="Proteomes" id="UP001155380">
    <property type="component" value="Unassembled WGS sequence"/>
</dbReference>
<accession>A0AAJ1FKY0</accession>